<keyword evidence="1" id="KW-0472">Membrane</keyword>
<feature type="transmembrane region" description="Helical" evidence="1">
    <location>
        <begin position="163"/>
        <end position="181"/>
    </location>
</feature>
<reference evidence="2 3" key="1">
    <citation type="journal article" date="2012" name="Genome Biol.">
        <title>Genome and low-iron response of an oceanic diatom adapted to chronic iron limitation.</title>
        <authorList>
            <person name="Lommer M."/>
            <person name="Specht M."/>
            <person name="Roy A.S."/>
            <person name="Kraemer L."/>
            <person name="Andreson R."/>
            <person name="Gutowska M.A."/>
            <person name="Wolf J."/>
            <person name="Bergner S.V."/>
            <person name="Schilhabel M.B."/>
            <person name="Klostermeier U.C."/>
            <person name="Beiko R.G."/>
            <person name="Rosenstiel P."/>
            <person name="Hippler M."/>
            <person name="Laroche J."/>
        </authorList>
    </citation>
    <scope>NUCLEOTIDE SEQUENCE [LARGE SCALE GENOMIC DNA]</scope>
    <source>
        <strain evidence="2 3">CCMP1005</strain>
    </source>
</reference>
<evidence type="ECO:0000256" key="1">
    <source>
        <dbReference type="SAM" id="Phobius"/>
    </source>
</evidence>
<keyword evidence="3" id="KW-1185">Reference proteome</keyword>
<proteinExistence type="predicted"/>
<dbReference type="EMBL" id="AGNL01018044">
    <property type="protein sequence ID" value="EJK63730.1"/>
    <property type="molecule type" value="Genomic_DNA"/>
</dbReference>
<comment type="caution">
    <text evidence="2">The sequence shown here is derived from an EMBL/GenBank/DDBJ whole genome shotgun (WGS) entry which is preliminary data.</text>
</comment>
<name>K0SEJ1_THAOC</name>
<dbReference type="AlphaFoldDB" id="K0SEJ1"/>
<keyword evidence="1" id="KW-0812">Transmembrane</keyword>
<feature type="transmembrane region" description="Helical" evidence="1">
    <location>
        <begin position="121"/>
        <end position="143"/>
    </location>
</feature>
<keyword evidence="1" id="KW-1133">Transmembrane helix</keyword>
<dbReference type="Proteomes" id="UP000266841">
    <property type="component" value="Unassembled WGS sequence"/>
</dbReference>
<sequence>MNSTNFTEREGDLLESSPTLIVQPESVTVQLDATNSTPPDAAGPALAYIPPVIVEPASNSTDNSTSAGNEYGVAEGQGDWIAFLIFLKVLAALSMAASVFIPSYPVPFSSGTDASCTVQGFMGYLFYAISAFSNASLAVAYCLIVRRGWKDGGRDTRLWRRTIFAGTPVGLALAFALIPLFNQAYNYK</sequence>
<organism evidence="2 3">
    <name type="scientific">Thalassiosira oceanica</name>
    <name type="common">Marine diatom</name>
    <dbReference type="NCBI Taxonomy" id="159749"/>
    <lineage>
        <taxon>Eukaryota</taxon>
        <taxon>Sar</taxon>
        <taxon>Stramenopiles</taxon>
        <taxon>Ochrophyta</taxon>
        <taxon>Bacillariophyta</taxon>
        <taxon>Coscinodiscophyceae</taxon>
        <taxon>Thalassiosirophycidae</taxon>
        <taxon>Thalassiosirales</taxon>
        <taxon>Thalassiosiraceae</taxon>
        <taxon>Thalassiosira</taxon>
    </lineage>
</organism>
<feature type="transmembrane region" description="Helical" evidence="1">
    <location>
        <begin position="80"/>
        <end position="101"/>
    </location>
</feature>
<accession>K0SEJ1</accession>
<protein>
    <submittedName>
        <fullName evidence="2">Uncharacterized protein</fullName>
    </submittedName>
</protein>
<gene>
    <name evidence="2" type="ORF">THAOC_15598</name>
</gene>
<evidence type="ECO:0000313" key="3">
    <source>
        <dbReference type="Proteomes" id="UP000266841"/>
    </source>
</evidence>
<evidence type="ECO:0000313" key="2">
    <source>
        <dbReference type="EMBL" id="EJK63730.1"/>
    </source>
</evidence>